<proteinExistence type="predicted"/>
<accession>A0A0G4GEH7</accession>
<evidence type="ECO:0000256" key="1">
    <source>
        <dbReference type="SAM" id="Phobius"/>
    </source>
</evidence>
<keyword evidence="3" id="KW-1185">Reference proteome</keyword>
<feature type="transmembrane region" description="Helical" evidence="1">
    <location>
        <begin position="181"/>
        <end position="206"/>
    </location>
</feature>
<keyword evidence="1" id="KW-0812">Transmembrane</keyword>
<evidence type="ECO:0000313" key="3">
    <source>
        <dbReference type="Proteomes" id="UP000041254"/>
    </source>
</evidence>
<reference evidence="2 3" key="1">
    <citation type="submission" date="2014-11" db="EMBL/GenBank/DDBJ databases">
        <authorList>
            <person name="Zhu J."/>
            <person name="Qi W."/>
            <person name="Song R."/>
        </authorList>
    </citation>
    <scope>NUCLEOTIDE SEQUENCE [LARGE SCALE GENOMIC DNA]</scope>
</reference>
<dbReference type="AlphaFoldDB" id="A0A0G4GEH7"/>
<dbReference type="InParanoid" id="A0A0G4GEH7"/>
<name>A0A0G4GEH7_VITBC</name>
<gene>
    <name evidence="2" type="ORF">Vbra_17519</name>
</gene>
<feature type="transmembrane region" description="Helical" evidence="1">
    <location>
        <begin position="212"/>
        <end position="236"/>
    </location>
</feature>
<organism evidence="2 3">
    <name type="scientific">Vitrella brassicaformis (strain CCMP3155)</name>
    <dbReference type="NCBI Taxonomy" id="1169540"/>
    <lineage>
        <taxon>Eukaryota</taxon>
        <taxon>Sar</taxon>
        <taxon>Alveolata</taxon>
        <taxon>Colpodellida</taxon>
        <taxon>Vitrellaceae</taxon>
        <taxon>Vitrella</taxon>
    </lineage>
</organism>
<sequence>MAGQDMTTALARLSDDLSLKERQEGQEQVDIPLAVHLLAVSTHMVVVSRCLRRLFALQAQCLSLKKIGATWFSHADTFRRHVFPRLQITIYNLERFTVQVEGDIDRLLEGGDRPFFSLATREELKENQSEARECRRDLDALHCALRELRDGEMERLRVSQRLEASTREEQYRSSRRVSNTLLAVAGVSAGVLACAVPVGVAGVLATCGAAEGAAAAAASFGLGGVAFGSTGVLTTYPTYRIMQNRALAAREERALMEEFSDELTVMTTGIEELCKSLGAVCEIFDRITGSYMSNVMSLAREVTEGRGQHSPTRSDSHTELLTRLRFWVRKINDRVESICAQLPTTKVCLEKLKAEEGAFLEDWERERNAQFVRQIEEMHLHEVEMQKVGL</sequence>
<keyword evidence="1" id="KW-1133">Transmembrane helix</keyword>
<evidence type="ECO:0000313" key="2">
    <source>
        <dbReference type="EMBL" id="CEM27551.1"/>
    </source>
</evidence>
<protein>
    <submittedName>
        <fullName evidence="2">Uncharacterized protein</fullName>
    </submittedName>
</protein>
<keyword evidence="1" id="KW-0472">Membrane</keyword>
<dbReference type="EMBL" id="CDMY01000635">
    <property type="protein sequence ID" value="CEM27551.1"/>
    <property type="molecule type" value="Genomic_DNA"/>
</dbReference>
<dbReference type="VEuPathDB" id="CryptoDB:Vbra_17519"/>
<dbReference type="Proteomes" id="UP000041254">
    <property type="component" value="Unassembled WGS sequence"/>
</dbReference>